<dbReference type="Gene3D" id="3.40.50.1000">
    <property type="entry name" value="HAD superfamily/HAD-like"/>
    <property type="match status" value="1"/>
</dbReference>
<dbReference type="PROSITE" id="PS51318">
    <property type="entry name" value="TAT"/>
    <property type="match status" value="1"/>
</dbReference>
<dbReference type="PANTHER" id="PTHR31284">
    <property type="entry name" value="ACID PHOSPHATASE-LIKE PROTEIN"/>
    <property type="match status" value="1"/>
</dbReference>
<evidence type="ECO:0000313" key="4">
    <source>
        <dbReference type="Proteomes" id="UP001500221"/>
    </source>
</evidence>
<dbReference type="EMBL" id="BAABKG010000002">
    <property type="protein sequence ID" value="GAA5146577.1"/>
    <property type="molecule type" value="Genomic_DNA"/>
</dbReference>
<organism evidence="3 4">
    <name type="scientific">Nocardioides marinquilinus</name>
    <dbReference type="NCBI Taxonomy" id="1210400"/>
    <lineage>
        <taxon>Bacteria</taxon>
        <taxon>Bacillati</taxon>
        <taxon>Actinomycetota</taxon>
        <taxon>Actinomycetes</taxon>
        <taxon>Propionibacteriales</taxon>
        <taxon>Nocardioidaceae</taxon>
        <taxon>Nocardioides</taxon>
    </lineage>
</organism>
<protein>
    <submittedName>
        <fullName evidence="3">HAD family acid phosphatase</fullName>
    </submittedName>
</protein>
<dbReference type="Proteomes" id="UP001500221">
    <property type="component" value="Unassembled WGS sequence"/>
</dbReference>
<feature type="region of interest" description="Disordered" evidence="2">
    <location>
        <begin position="41"/>
        <end position="60"/>
    </location>
</feature>
<dbReference type="InterPro" id="IPR036412">
    <property type="entry name" value="HAD-like_sf"/>
</dbReference>
<dbReference type="InterPro" id="IPR006311">
    <property type="entry name" value="TAT_signal"/>
</dbReference>
<dbReference type="SUPFAM" id="SSF56784">
    <property type="entry name" value="HAD-like"/>
    <property type="match status" value="1"/>
</dbReference>
<evidence type="ECO:0000256" key="1">
    <source>
        <dbReference type="ARBA" id="ARBA00022729"/>
    </source>
</evidence>
<keyword evidence="4" id="KW-1185">Reference proteome</keyword>
<name>A0ABP9PHB3_9ACTN</name>
<reference evidence="4" key="1">
    <citation type="journal article" date="2019" name="Int. J. Syst. Evol. Microbiol.">
        <title>The Global Catalogue of Microorganisms (GCM) 10K type strain sequencing project: providing services to taxonomists for standard genome sequencing and annotation.</title>
        <authorList>
            <consortium name="The Broad Institute Genomics Platform"/>
            <consortium name="The Broad Institute Genome Sequencing Center for Infectious Disease"/>
            <person name="Wu L."/>
            <person name="Ma J."/>
        </authorList>
    </citation>
    <scope>NUCLEOTIDE SEQUENCE [LARGE SCALE GENOMIC DNA]</scope>
    <source>
        <strain evidence="4">JCM 18459</strain>
    </source>
</reference>
<dbReference type="InterPro" id="IPR005519">
    <property type="entry name" value="Acid_phosphat_B-like"/>
</dbReference>
<sequence>MTTSAPTRPRRTTLAVAALVLGLAAGAGGTSIALSGADRVAPAAGGDRVPPPPAQPTRANQIQNVDRVKTAIEAYYGDRETKRRDPVDGTERLHTFDPRGAYARQTRRLAGRIDDVVRRKARPGAGERRPAIVLDVDDTSLVTYNYEIWADYVYDPETNGAFVEAGVFPAVPGMTALVDAARERGVKVFWLTGRPGSQERATIDNLREQGFTGVWRSSVFTEDYRRSPWLKGCAPECETVQYKSRTRRHIERLGYRVVATVGDQYSDLEGGTVGRAFKVPNPMYYLP</sequence>
<evidence type="ECO:0000256" key="2">
    <source>
        <dbReference type="SAM" id="MobiDB-lite"/>
    </source>
</evidence>
<keyword evidence="1" id="KW-0732">Signal</keyword>
<gene>
    <name evidence="3" type="ORF">GCM10023340_17660</name>
</gene>
<evidence type="ECO:0000313" key="3">
    <source>
        <dbReference type="EMBL" id="GAA5146577.1"/>
    </source>
</evidence>
<proteinExistence type="predicted"/>
<accession>A0ABP9PHB3</accession>
<dbReference type="PANTHER" id="PTHR31284:SF10">
    <property type="entry name" value="ACID PHOSPHATASE-LIKE PROTEIN"/>
    <property type="match status" value="1"/>
</dbReference>
<dbReference type="RefSeq" id="WP_345457121.1">
    <property type="nucleotide sequence ID" value="NZ_BAABKG010000002.1"/>
</dbReference>
<dbReference type="InterPro" id="IPR023214">
    <property type="entry name" value="HAD_sf"/>
</dbReference>
<dbReference type="Pfam" id="PF03767">
    <property type="entry name" value="Acid_phosphat_B"/>
    <property type="match status" value="1"/>
</dbReference>
<comment type="caution">
    <text evidence="3">The sequence shown here is derived from an EMBL/GenBank/DDBJ whole genome shotgun (WGS) entry which is preliminary data.</text>
</comment>